<dbReference type="Proteomes" id="UP000253934">
    <property type="component" value="Unassembled WGS sequence"/>
</dbReference>
<proteinExistence type="predicted"/>
<organism evidence="1 2">
    <name type="scientific">Spirobacillus cienkowskii</name>
    <dbReference type="NCBI Taxonomy" id="495820"/>
    <lineage>
        <taxon>Bacteria</taxon>
        <taxon>Pseudomonadati</taxon>
        <taxon>Bdellovibrionota</taxon>
        <taxon>Oligoflexia</taxon>
        <taxon>Silvanigrellales</taxon>
        <taxon>Spirobacillus</taxon>
    </lineage>
</organism>
<gene>
    <name evidence="1" type="ORF">DCC88_04360</name>
</gene>
<protein>
    <submittedName>
        <fullName evidence="1">Uncharacterized protein</fullName>
    </submittedName>
</protein>
<dbReference type="AlphaFoldDB" id="A0A369KXS4"/>
<keyword evidence="2" id="KW-1185">Reference proteome</keyword>
<accession>A0A369KXS4</accession>
<name>A0A369KXS4_9BACT</name>
<dbReference type="EMBL" id="QOVW01000059">
    <property type="protein sequence ID" value="RDB36514.1"/>
    <property type="molecule type" value="Genomic_DNA"/>
</dbReference>
<comment type="caution">
    <text evidence="1">The sequence shown here is derived from an EMBL/GenBank/DDBJ whole genome shotgun (WGS) entry which is preliminary data.</text>
</comment>
<reference evidence="1" key="1">
    <citation type="submission" date="2018-04" db="EMBL/GenBank/DDBJ databases">
        <title>Draft genome sequence of the Candidatus Spirobacillus cienkowskii, a pathogen of freshwater Daphnia species, reconstructed from hemolymph metagenomic reads.</title>
        <authorList>
            <person name="Bresciani L."/>
            <person name="Lemos L.N."/>
            <person name="Wale N."/>
            <person name="Lin J.Y."/>
            <person name="Fernandes G.R."/>
            <person name="Duffy M.A."/>
            <person name="Rodrigues J.M."/>
        </authorList>
    </citation>
    <scope>NUCLEOTIDE SEQUENCE [LARGE SCALE GENOMIC DNA]</scope>
    <source>
        <strain evidence="1">Binning01</strain>
    </source>
</reference>
<evidence type="ECO:0000313" key="1">
    <source>
        <dbReference type="EMBL" id="RDB36514.1"/>
    </source>
</evidence>
<evidence type="ECO:0000313" key="2">
    <source>
        <dbReference type="Proteomes" id="UP000253934"/>
    </source>
</evidence>
<sequence length="319" mass="36867">MKRYFFYILMLTTPSLGFATHETETTALSEEKTAVKNPKEFIANFCSNYSEQNDFLKKMAQDIIPIDQTREHLVAGLKDHKLPGCKKALQDFMKKILAEKDFIPKAGEQGFLSLALLAEIPEATMVIEREIDKGLLSSWIDKLKAANEAGYLQALNSWIKRVAHEIREKNNSQLQGPNDYGLLAKSGETVRYPDMVRIWTPILMNRYLNETIKRKTKLSETEFNHLNIIFAATTTSYRETFSDQIAQIVANNPQTWLLSFRREPTWVEFRLFPIMQKVAGGDIKREIIWLSKYHQDVKIRTLALNALEKLEIKKNNIKH</sequence>